<evidence type="ECO:0000256" key="5">
    <source>
        <dbReference type="SAM" id="Phobius"/>
    </source>
</evidence>
<dbReference type="Gene3D" id="1.20.1250.20">
    <property type="entry name" value="MFS general substrate transporter like domains"/>
    <property type="match status" value="1"/>
</dbReference>
<evidence type="ECO:0000313" key="7">
    <source>
        <dbReference type="Proteomes" id="UP001152562"/>
    </source>
</evidence>
<dbReference type="Proteomes" id="UP001152562">
    <property type="component" value="Unassembled WGS sequence"/>
</dbReference>
<dbReference type="InterPro" id="IPR036259">
    <property type="entry name" value="MFS_trans_sf"/>
</dbReference>
<dbReference type="PANTHER" id="PTHR24064">
    <property type="entry name" value="SOLUTE CARRIER FAMILY 22 MEMBER"/>
    <property type="match status" value="1"/>
</dbReference>
<gene>
    <name evidence="6" type="ORF">PIBRA_LOCUS448</name>
</gene>
<dbReference type="EMBL" id="CALOZG010000001">
    <property type="protein sequence ID" value="CAH3860358.1"/>
    <property type="molecule type" value="Genomic_DNA"/>
</dbReference>
<organism evidence="6 7">
    <name type="scientific">Pieris brassicae</name>
    <name type="common">White butterfly</name>
    <name type="synonym">Large white butterfly</name>
    <dbReference type="NCBI Taxonomy" id="7116"/>
    <lineage>
        <taxon>Eukaryota</taxon>
        <taxon>Metazoa</taxon>
        <taxon>Ecdysozoa</taxon>
        <taxon>Arthropoda</taxon>
        <taxon>Hexapoda</taxon>
        <taxon>Insecta</taxon>
        <taxon>Pterygota</taxon>
        <taxon>Neoptera</taxon>
        <taxon>Endopterygota</taxon>
        <taxon>Lepidoptera</taxon>
        <taxon>Glossata</taxon>
        <taxon>Ditrysia</taxon>
        <taxon>Papilionoidea</taxon>
        <taxon>Pieridae</taxon>
        <taxon>Pierinae</taxon>
        <taxon>Pieris</taxon>
    </lineage>
</organism>
<protein>
    <recommendedName>
        <fullName evidence="8">Major facilitator superfamily (MFS) profile domain-containing protein</fullName>
    </recommendedName>
</protein>
<comment type="caution">
    <text evidence="6">The sequence shown here is derived from an EMBL/GenBank/DDBJ whole genome shotgun (WGS) entry which is preliminary data.</text>
</comment>
<dbReference type="AlphaFoldDB" id="A0A9P0SHG5"/>
<keyword evidence="3 5" id="KW-1133">Transmembrane helix</keyword>
<feature type="transmembrane region" description="Helical" evidence="5">
    <location>
        <begin position="255"/>
        <end position="277"/>
    </location>
</feature>
<evidence type="ECO:0000256" key="4">
    <source>
        <dbReference type="ARBA" id="ARBA00023136"/>
    </source>
</evidence>
<dbReference type="SUPFAM" id="SSF103473">
    <property type="entry name" value="MFS general substrate transporter"/>
    <property type="match status" value="1"/>
</dbReference>
<accession>A0A9P0SHG5</accession>
<feature type="transmembrane region" description="Helical" evidence="5">
    <location>
        <begin position="230"/>
        <end position="249"/>
    </location>
</feature>
<feature type="transmembrane region" description="Helical" evidence="5">
    <location>
        <begin position="317"/>
        <end position="336"/>
    </location>
</feature>
<keyword evidence="7" id="KW-1185">Reference proteome</keyword>
<reference evidence="6" key="1">
    <citation type="submission" date="2022-05" db="EMBL/GenBank/DDBJ databases">
        <authorList>
            <person name="Okamura Y."/>
        </authorList>
    </citation>
    <scope>NUCLEOTIDE SEQUENCE</scope>
</reference>
<keyword evidence="2 5" id="KW-0812">Transmembrane</keyword>
<comment type="subcellular location">
    <subcellularLocation>
        <location evidence="1">Membrane</location>
        <topology evidence="1">Multi-pass membrane protein</topology>
    </subcellularLocation>
</comment>
<feature type="transmembrane region" description="Helical" evidence="5">
    <location>
        <begin position="197"/>
        <end position="223"/>
    </location>
</feature>
<proteinExistence type="predicted"/>
<evidence type="ECO:0000256" key="1">
    <source>
        <dbReference type="ARBA" id="ARBA00004141"/>
    </source>
</evidence>
<evidence type="ECO:0000256" key="3">
    <source>
        <dbReference type="ARBA" id="ARBA00022989"/>
    </source>
</evidence>
<evidence type="ECO:0000256" key="2">
    <source>
        <dbReference type="ARBA" id="ARBA00022692"/>
    </source>
</evidence>
<feature type="transmembrane region" description="Helical" evidence="5">
    <location>
        <begin position="171"/>
        <end position="191"/>
    </location>
</feature>
<keyword evidence="4 5" id="KW-0472">Membrane</keyword>
<feature type="transmembrane region" description="Helical" evidence="5">
    <location>
        <begin position="289"/>
        <end position="311"/>
    </location>
</feature>
<feature type="transmembrane region" description="Helical" evidence="5">
    <location>
        <begin position="130"/>
        <end position="150"/>
    </location>
</feature>
<sequence length="358" mass="39848">MDLSSSEIKEVENKPKTIEDVNVALENVIQHAGELGLYQKLLFFAMFPFALMRSLSIPINSAGSYERCRMFDANWTHVLETLQPPDEETPLTLCNNGWEFLFNDIPYETIATEREWVCNKASYIPTVTTFGFAGTLLGVITLGVLADYFGRVPLIIEAGVLEFIKTKELRLTSVLLIVAIMSTTLSFDTILRMSENIGLNIFITFTVSAATEVPSISLLVFLLDRFGRRWLVFCPVIATIILNMTNAFVSNNFASGALLVSARFFNIMAYNTLIQWTPELLPTSMRASGGALIFTFGNLPLLLSSFVVFSAQYWPGLPFLIISVFAILGASCALFIPETMGKPMPQTVEDIRNLSRII</sequence>
<evidence type="ECO:0008006" key="8">
    <source>
        <dbReference type="Google" id="ProtNLM"/>
    </source>
</evidence>
<evidence type="ECO:0000313" key="6">
    <source>
        <dbReference type="EMBL" id="CAH3860358.1"/>
    </source>
</evidence>
<name>A0A9P0SHG5_PIEBR</name>
<dbReference type="GO" id="GO:0016020">
    <property type="term" value="C:membrane"/>
    <property type="evidence" value="ECO:0007669"/>
    <property type="project" value="UniProtKB-SubCell"/>
</dbReference>